<dbReference type="GO" id="GO:0004497">
    <property type="term" value="F:monooxygenase activity"/>
    <property type="evidence" value="ECO:0007669"/>
    <property type="project" value="InterPro"/>
</dbReference>
<keyword evidence="2 4" id="KW-0479">Metal-binding</keyword>
<reference evidence="5" key="2">
    <citation type="submission" date="2023-06" db="EMBL/GenBank/DDBJ databases">
        <authorList>
            <consortium name="Lawrence Berkeley National Laboratory"/>
            <person name="Haridas S."/>
            <person name="Hensen N."/>
            <person name="Bonometti L."/>
            <person name="Westerberg I."/>
            <person name="Brannstrom I.O."/>
            <person name="Guillou S."/>
            <person name="Cros-Aarteil S."/>
            <person name="Calhoun S."/>
            <person name="Kuo A."/>
            <person name="Mondo S."/>
            <person name="Pangilinan J."/>
            <person name="Riley R."/>
            <person name="Labutti K."/>
            <person name="Andreopoulos B."/>
            <person name="Lipzen A."/>
            <person name="Chen C."/>
            <person name="Yanf M."/>
            <person name="Daum C."/>
            <person name="Ng V."/>
            <person name="Clum A."/>
            <person name="Steindorff A."/>
            <person name="Ohm R."/>
            <person name="Martin F."/>
            <person name="Silar P."/>
            <person name="Natvig D."/>
            <person name="Lalanne C."/>
            <person name="Gautier V."/>
            <person name="Ament-Velasquez S.L."/>
            <person name="Kruys A."/>
            <person name="Hutchinson M.I."/>
            <person name="Powell A.J."/>
            <person name="Barry K."/>
            <person name="Miller A.N."/>
            <person name="Grigoriev I.V."/>
            <person name="Debuchy R."/>
            <person name="Gladieux P."/>
            <person name="Thoren M.H."/>
            <person name="Johannesson H."/>
        </authorList>
    </citation>
    <scope>NUCLEOTIDE SEQUENCE</scope>
    <source>
        <strain evidence="5">SMH4131-1</strain>
    </source>
</reference>
<dbReference type="InterPro" id="IPR001128">
    <property type="entry name" value="Cyt_P450"/>
</dbReference>
<dbReference type="PANTHER" id="PTHR24305:SF168">
    <property type="entry name" value="P450, PUTATIVE (EUROFUNG)-RELATED"/>
    <property type="match status" value="1"/>
</dbReference>
<dbReference type="GO" id="GO:0016705">
    <property type="term" value="F:oxidoreductase activity, acting on paired donors, with incorporation or reduction of molecular oxygen"/>
    <property type="evidence" value="ECO:0007669"/>
    <property type="project" value="InterPro"/>
</dbReference>
<dbReference type="Pfam" id="PF00067">
    <property type="entry name" value="p450"/>
    <property type="match status" value="1"/>
</dbReference>
<evidence type="ECO:0000256" key="3">
    <source>
        <dbReference type="ARBA" id="ARBA00023004"/>
    </source>
</evidence>
<dbReference type="GO" id="GO:0020037">
    <property type="term" value="F:heme binding"/>
    <property type="evidence" value="ECO:0007669"/>
    <property type="project" value="InterPro"/>
</dbReference>
<gene>
    <name evidence="5" type="ORF">B0T19DRAFT_486603</name>
</gene>
<dbReference type="AlphaFoldDB" id="A0AAE0M9J1"/>
<protein>
    <submittedName>
        <fullName evidence="5">Cytochrome P450</fullName>
    </submittedName>
</protein>
<evidence type="ECO:0000313" key="6">
    <source>
        <dbReference type="Proteomes" id="UP001286456"/>
    </source>
</evidence>
<organism evidence="5 6">
    <name type="scientific">Cercophora scortea</name>
    <dbReference type="NCBI Taxonomy" id="314031"/>
    <lineage>
        <taxon>Eukaryota</taxon>
        <taxon>Fungi</taxon>
        <taxon>Dikarya</taxon>
        <taxon>Ascomycota</taxon>
        <taxon>Pezizomycotina</taxon>
        <taxon>Sordariomycetes</taxon>
        <taxon>Sordariomycetidae</taxon>
        <taxon>Sordariales</taxon>
        <taxon>Lasiosphaeriaceae</taxon>
        <taxon>Cercophora</taxon>
    </lineage>
</organism>
<dbReference type="InterPro" id="IPR036396">
    <property type="entry name" value="Cyt_P450_sf"/>
</dbReference>
<dbReference type="SUPFAM" id="SSF48264">
    <property type="entry name" value="Cytochrome P450"/>
    <property type="match status" value="1"/>
</dbReference>
<evidence type="ECO:0000256" key="2">
    <source>
        <dbReference type="ARBA" id="ARBA00022723"/>
    </source>
</evidence>
<reference evidence="5" key="1">
    <citation type="journal article" date="2023" name="Mol. Phylogenet. Evol.">
        <title>Genome-scale phylogeny and comparative genomics of the fungal order Sordariales.</title>
        <authorList>
            <person name="Hensen N."/>
            <person name="Bonometti L."/>
            <person name="Westerberg I."/>
            <person name="Brannstrom I.O."/>
            <person name="Guillou S."/>
            <person name="Cros-Aarteil S."/>
            <person name="Calhoun S."/>
            <person name="Haridas S."/>
            <person name="Kuo A."/>
            <person name="Mondo S."/>
            <person name="Pangilinan J."/>
            <person name="Riley R."/>
            <person name="LaButti K."/>
            <person name="Andreopoulos B."/>
            <person name="Lipzen A."/>
            <person name="Chen C."/>
            <person name="Yan M."/>
            <person name="Daum C."/>
            <person name="Ng V."/>
            <person name="Clum A."/>
            <person name="Steindorff A."/>
            <person name="Ohm R.A."/>
            <person name="Martin F."/>
            <person name="Silar P."/>
            <person name="Natvig D.O."/>
            <person name="Lalanne C."/>
            <person name="Gautier V."/>
            <person name="Ament-Velasquez S.L."/>
            <person name="Kruys A."/>
            <person name="Hutchinson M.I."/>
            <person name="Powell A.J."/>
            <person name="Barry K."/>
            <person name="Miller A.N."/>
            <person name="Grigoriev I.V."/>
            <person name="Debuchy R."/>
            <person name="Gladieux P."/>
            <person name="Hiltunen Thoren M."/>
            <person name="Johannesson H."/>
        </authorList>
    </citation>
    <scope>NUCLEOTIDE SEQUENCE</scope>
    <source>
        <strain evidence="5">SMH4131-1</strain>
    </source>
</reference>
<sequence length="523" mass="58362">MLAISIVVGGVVASLLFNFFLTWYRLRAFPGPLLAATSKLWIIKGVVRKNLHSELKRVCDEYGPFVRVSPNDIVTDDLDHVLAMSAVRSPYRRSEIYSNVKFDFDLDHVFSERDESRHQELRRKLAAGYSGKENIHLEEAVDEQIQKLVDLIDRKYLSTDGSFKSVEFSRLAQFFTLDVIAQAAFGEAFGFLRRDEDINGYCSVAEQVLPTFEWLSVFPMLNRLIRLPGVRNLFMPRPTDKTGVGMIMGYARSIVSVRFSETQEPKTDMLGSFQKHGLTRREAETEATLQIMAGSDTTVTALRSTLLFIITNPIIYTKVRKELAGLFPAPDAKSSKSQPVISDLAAQKASYLSACIRESIRLLPPSYAMLQKEVPPQGDMLPDGRFLPGGTRVGTCVYGILHSTAIFGADAGIYRPERWLEAEAAALAEPDDGAQSKGNNSSSSARSRYRRMTQAADIVFGSGRYQCLGKTVAMLELRKTLATILHRYEITVTNPMKPIVNVPVNGLLLQNDMWVNVAKKAEV</sequence>
<feature type="binding site" description="axial binding residue" evidence="4">
    <location>
        <position position="467"/>
    </location>
    <ligand>
        <name>heme</name>
        <dbReference type="ChEBI" id="CHEBI:30413"/>
    </ligand>
    <ligandPart>
        <name>Fe</name>
        <dbReference type="ChEBI" id="CHEBI:18248"/>
    </ligandPart>
</feature>
<dbReference type="InterPro" id="IPR050121">
    <property type="entry name" value="Cytochrome_P450_monoxygenase"/>
</dbReference>
<dbReference type="Proteomes" id="UP001286456">
    <property type="component" value="Unassembled WGS sequence"/>
</dbReference>
<dbReference type="Gene3D" id="1.10.630.10">
    <property type="entry name" value="Cytochrome P450"/>
    <property type="match status" value="1"/>
</dbReference>
<dbReference type="CDD" id="cd11060">
    <property type="entry name" value="CYP57A1-like"/>
    <property type="match status" value="1"/>
</dbReference>
<keyword evidence="6" id="KW-1185">Reference proteome</keyword>
<dbReference type="PRINTS" id="PR00385">
    <property type="entry name" value="P450"/>
</dbReference>
<proteinExistence type="predicted"/>
<dbReference type="PRINTS" id="PR00463">
    <property type="entry name" value="EP450I"/>
</dbReference>
<name>A0AAE0M9J1_9PEZI</name>
<keyword evidence="3 4" id="KW-0408">Iron</keyword>
<dbReference type="InterPro" id="IPR002401">
    <property type="entry name" value="Cyt_P450_E_grp-I"/>
</dbReference>
<evidence type="ECO:0000256" key="1">
    <source>
        <dbReference type="ARBA" id="ARBA00022617"/>
    </source>
</evidence>
<dbReference type="PANTHER" id="PTHR24305">
    <property type="entry name" value="CYTOCHROME P450"/>
    <property type="match status" value="1"/>
</dbReference>
<accession>A0AAE0M9J1</accession>
<comment type="caution">
    <text evidence="5">The sequence shown here is derived from an EMBL/GenBank/DDBJ whole genome shotgun (WGS) entry which is preliminary data.</text>
</comment>
<dbReference type="GO" id="GO:0005506">
    <property type="term" value="F:iron ion binding"/>
    <property type="evidence" value="ECO:0007669"/>
    <property type="project" value="InterPro"/>
</dbReference>
<evidence type="ECO:0000313" key="5">
    <source>
        <dbReference type="EMBL" id="KAK3324436.1"/>
    </source>
</evidence>
<dbReference type="EMBL" id="JAUEPO010000004">
    <property type="protein sequence ID" value="KAK3324436.1"/>
    <property type="molecule type" value="Genomic_DNA"/>
</dbReference>
<keyword evidence="1 4" id="KW-0349">Heme</keyword>
<evidence type="ECO:0000256" key="4">
    <source>
        <dbReference type="PIRSR" id="PIRSR602401-1"/>
    </source>
</evidence>
<comment type="cofactor">
    <cofactor evidence="4">
        <name>heme</name>
        <dbReference type="ChEBI" id="CHEBI:30413"/>
    </cofactor>
</comment>